<dbReference type="NCBIfam" id="TIGR00613">
    <property type="entry name" value="reco"/>
    <property type="match status" value="1"/>
</dbReference>
<evidence type="ECO:0000256" key="5">
    <source>
        <dbReference type="ARBA" id="ARBA00023204"/>
    </source>
</evidence>
<dbReference type="Pfam" id="PF11967">
    <property type="entry name" value="RecO_N"/>
    <property type="match status" value="1"/>
</dbReference>
<keyword evidence="4 7" id="KW-0233">DNA recombination</keyword>
<comment type="function">
    <text evidence="7">Involved in DNA repair and RecF pathway recombination.</text>
</comment>
<comment type="caution">
    <text evidence="9">The sequence shown here is derived from an EMBL/GenBank/DDBJ whole genome shotgun (WGS) entry which is preliminary data.</text>
</comment>
<dbReference type="Pfam" id="PF02565">
    <property type="entry name" value="RecO_C"/>
    <property type="match status" value="1"/>
</dbReference>
<dbReference type="InterPro" id="IPR022572">
    <property type="entry name" value="DNA_rep/recomb_RecO_N"/>
</dbReference>
<dbReference type="SUPFAM" id="SSF57863">
    <property type="entry name" value="ArfGap/RecO-like zinc finger"/>
    <property type="match status" value="1"/>
</dbReference>
<dbReference type="PANTHER" id="PTHR33991:SF1">
    <property type="entry name" value="DNA REPAIR PROTEIN RECO"/>
    <property type="match status" value="1"/>
</dbReference>
<organism evidence="9 10">
    <name type="scientific">Irregularibacter muris</name>
    <dbReference type="NCBI Taxonomy" id="1796619"/>
    <lineage>
        <taxon>Bacteria</taxon>
        <taxon>Bacillati</taxon>
        <taxon>Bacillota</taxon>
        <taxon>Clostridia</taxon>
        <taxon>Eubacteriales</taxon>
        <taxon>Eubacteriaceae</taxon>
        <taxon>Irregularibacter</taxon>
    </lineage>
</organism>
<protein>
    <recommendedName>
        <fullName evidence="2 7">DNA repair protein RecO</fullName>
    </recommendedName>
    <alternativeName>
        <fullName evidence="6 7">Recombination protein O</fullName>
    </alternativeName>
</protein>
<dbReference type="SUPFAM" id="SSF50249">
    <property type="entry name" value="Nucleic acid-binding proteins"/>
    <property type="match status" value="1"/>
</dbReference>
<keyword evidence="5 7" id="KW-0234">DNA repair</keyword>
<evidence type="ECO:0000313" key="10">
    <source>
        <dbReference type="Proteomes" id="UP001205748"/>
    </source>
</evidence>
<dbReference type="EMBL" id="JANKAS010000002">
    <property type="protein sequence ID" value="MCR1897866.1"/>
    <property type="molecule type" value="Genomic_DNA"/>
</dbReference>
<dbReference type="InterPro" id="IPR037278">
    <property type="entry name" value="ARFGAP/RecO"/>
</dbReference>
<keyword evidence="3 7" id="KW-0227">DNA damage</keyword>
<gene>
    <name evidence="7 9" type="primary">recO</name>
    <name evidence="9" type="ORF">NSA47_02535</name>
</gene>
<comment type="similarity">
    <text evidence="1 7">Belongs to the RecO family.</text>
</comment>
<evidence type="ECO:0000256" key="2">
    <source>
        <dbReference type="ARBA" id="ARBA00021310"/>
    </source>
</evidence>
<dbReference type="Gene3D" id="1.20.1440.120">
    <property type="entry name" value="Recombination protein O, C-terminal domain"/>
    <property type="match status" value="1"/>
</dbReference>
<dbReference type="GO" id="GO:0043590">
    <property type="term" value="C:bacterial nucleoid"/>
    <property type="evidence" value="ECO:0007669"/>
    <property type="project" value="TreeGrafter"/>
</dbReference>
<dbReference type="Proteomes" id="UP001205748">
    <property type="component" value="Unassembled WGS sequence"/>
</dbReference>
<dbReference type="InterPro" id="IPR012340">
    <property type="entry name" value="NA-bd_OB-fold"/>
</dbReference>
<evidence type="ECO:0000256" key="4">
    <source>
        <dbReference type="ARBA" id="ARBA00023172"/>
    </source>
</evidence>
<dbReference type="HAMAP" id="MF_00201">
    <property type="entry name" value="RecO"/>
    <property type="match status" value="1"/>
</dbReference>
<feature type="domain" description="DNA replication/recombination mediator RecO N-terminal" evidence="8">
    <location>
        <begin position="1"/>
        <end position="79"/>
    </location>
</feature>
<reference evidence="9" key="1">
    <citation type="submission" date="2022-07" db="EMBL/GenBank/DDBJ databases">
        <title>Enhanced cultured diversity of the mouse gut microbiota enables custom-made synthetic communities.</title>
        <authorList>
            <person name="Afrizal A."/>
        </authorList>
    </citation>
    <scope>NUCLEOTIDE SEQUENCE</scope>
    <source>
        <strain evidence="9">DSM 28593</strain>
    </source>
</reference>
<dbReference type="InterPro" id="IPR042242">
    <property type="entry name" value="RecO_C"/>
</dbReference>
<proteinExistence type="inferred from homology"/>
<keyword evidence="10" id="KW-1185">Reference proteome</keyword>
<evidence type="ECO:0000256" key="3">
    <source>
        <dbReference type="ARBA" id="ARBA00022763"/>
    </source>
</evidence>
<dbReference type="AlphaFoldDB" id="A0AAE3HDA9"/>
<evidence type="ECO:0000259" key="8">
    <source>
        <dbReference type="Pfam" id="PF11967"/>
    </source>
</evidence>
<evidence type="ECO:0000256" key="6">
    <source>
        <dbReference type="ARBA" id="ARBA00033409"/>
    </source>
</evidence>
<sequence>MGLYKTSGIVIKQVNYGEADKILTILTRKYGKIQAIAKGARKTKNRFLACTQLFCYSDFIYYQGRNMAHINQCELRESFFKLRMNLEKLTYSSYVIELINAATQENEKEEKLFLLLIHTLNYLANNSQIDADLIVLTFQIKLMALTGYAPHLTDCVSCGKELQGNFRMSNKLGGLICPNCMKMDPYAMTITKEGQEILFFGLHQPLSKLAQLQKSKNTIQQLQRIMNHYVSTYLEKTFNSLDFLNTINSREYIPKKGDDISG</sequence>
<dbReference type="GO" id="GO:0006302">
    <property type="term" value="P:double-strand break repair"/>
    <property type="evidence" value="ECO:0007669"/>
    <property type="project" value="TreeGrafter"/>
</dbReference>
<dbReference type="Gene3D" id="2.40.50.140">
    <property type="entry name" value="Nucleic acid-binding proteins"/>
    <property type="match status" value="1"/>
</dbReference>
<dbReference type="PANTHER" id="PTHR33991">
    <property type="entry name" value="DNA REPAIR PROTEIN RECO"/>
    <property type="match status" value="1"/>
</dbReference>
<dbReference type="InterPro" id="IPR003717">
    <property type="entry name" value="RecO"/>
</dbReference>
<name>A0AAE3HDA9_9FIRM</name>
<evidence type="ECO:0000256" key="1">
    <source>
        <dbReference type="ARBA" id="ARBA00007452"/>
    </source>
</evidence>
<dbReference type="GO" id="GO:0006310">
    <property type="term" value="P:DNA recombination"/>
    <property type="evidence" value="ECO:0007669"/>
    <property type="project" value="UniProtKB-UniRule"/>
</dbReference>
<dbReference type="RefSeq" id="WP_257529320.1">
    <property type="nucleotide sequence ID" value="NZ_JANKAS010000002.1"/>
</dbReference>
<accession>A0AAE3HDA9</accession>
<evidence type="ECO:0000313" key="9">
    <source>
        <dbReference type="EMBL" id="MCR1897866.1"/>
    </source>
</evidence>
<evidence type="ECO:0000256" key="7">
    <source>
        <dbReference type="HAMAP-Rule" id="MF_00201"/>
    </source>
</evidence>